<accession>A0AAD5U9T7</accession>
<dbReference type="InterPro" id="IPR036418">
    <property type="entry name" value="Cyt_c_oxidase_su6a_sf"/>
</dbReference>
<keyword evidence="7" id="KW-1133">Transmembrane helix</keyword>
<evidence type="ECO:0000256" key="4">
    <source>
        <dbReference type="ARBA" id="ARBA00023128"/>
    </source>
</evidence>
<comment type="caution">
    <text evidence="8">The sequence shown here is derived from an EMBL/GenBank/DDBJ whole genome shotgun (WGS) entry which is preliminary data.</text>
</comment>
<gene>
    <name evidence="8" type="primary">COX6A1</name>
    <name evidence="8" type="ORF">HK099_004407</name>
</gene>
<dbReference type="GO" id="GO:0005743">
    <property type="term" value="C:mitochondrial inner membrane"/>
    <property type="evidence" value="ECO:0007669"/>
    <property type="project" value="UniProtKB-SubCell"/>
</dbReference>
<dbReference type="PANTHER" id="PTHR11504">
    <property type="entry name" value="CYTOCHROME C OXIDASE POLYPEPTIDE VIA"/>
    <property type="match status" value="1"/>
</dbReference>
<name>A0AAD5U9T7_9FUNG</name>
<keyword evidence="2" id="KW-0999">Mitochondrion inner membrane</keyword>
<evidence type="ECO:0000256" key="5">
    <source>
        <dbReference type="ARBA" id="ARBA00023136"/>
    </source>
</evidence>
<dbReference type="PANTHER" id="PTHR11504:SF0">
    <property type="entry name" value="CYTOCHROME C OXIDASE SUBUNIT"/>
    <property type="match status" value="1"/>
</dbReference>
<reference evidence="8" key="1">
    <citation type="submission" date="2020-05" db="EMBL/GenBank/DDBJ databases">
        <title>Phylogenomic resolution of chytrid fungi.</title>
        <authorList>
            <person name="Stajich J.E."/>
            <person name="Amses K."/>
            <person name="Simmons R."/>
            <person name="Seto K."/>
            <person name="Myers J."/>
            <person name="Bonds A."/>
            <person name="Quandt C.A."/>
            <person name="Barry K."/>
            <person name="Liu P."/>
            <person name="Grigoriev I."/>
            <person name="Longcore J.E."/>
            <person name="James T.Y."/>
        </authorList>
    </citation>
    <scope>NUCLEOTIDE SEQUENCE</scope>
    <source>
        <strain evidence="8">JEL0476</strain>
    </source>
</reference>
<comment type="subcellular location">
    <subcellularLocation>
        <location evidence="1">Mitochondrion inner membrane</location>
    </subcellularLocation>
</comment>
<evidence type="ECO:0000313" key="9">
    <source>
        <dbReference type="Proteomes" id="UP001211065"/>
    </source>
</evidence>
<keyword evidence="5 7" id="KW-0472">Membrane</keyword>
<evidence type="ECO:0000256" key="1">
    <source>
        <dbReference type="ARBA" id="ARBA00004273"/>
    </source>
</evidence>
<evidence type="ECO:0000256" key="3">
    <source>
        <dbReference type="ARBA" id="ARBA00022946"/>
    </source>
</evidence>
<evidence type="ECO:0000256" key="7">
    <source>
        <dbReference type="SAM" id="Phobius"/>
    </source>
</evidence>
<proteinExistence type="inferred from homology"/>
<dbReference type="GO" id="GO:0030234">
    <property type="term" value="F:enzyme regulator activity"/>
    <property type="evidence" value="ECO:0007669"/>
    <property type="project" value="TreeGrafter"/>
</dbReference>
<dbReference type="EMBL" id="JADGJW010000031">
    <property type="protein sequence ID" value="KAJ3226663.1"/>
    <property type="molecule type" value="Genomic_DNA"/>
</dbReference>
<dbReference type="Pfam" id="PF02046">
    <property type="entry name" value="COX6A"/>
    <property type="match status" value="1"/>
</dbReference>
<comment type="similarity">
    <text evidence="6">Belongs to the cytochrome c oxidase subunit 6A family.</text>
</comment>
<keyword evidence="3" id="KW-0809">Transit peptide</keyword>
<dbReference type="SUPFAM" id="SSF81411">
    <property type="entry name" value="Mitochondrial cytochrome c oxidase subunit VIa"/>
    <property type="match status" value="1"/>
</dbReference>
<keyword evidence="9" id="KW-1185">Reference proteome</keyword>
<evidence type="ECO:0000256" key="2">
    <source>
        <dbReference type="ARBA" id="ARBA00022792"/>
    </source>
</evidence>
<evidence type="ECO:0000313" key="8">
    <source>
        <dbReference type="EMBL" id="KAJ3226663.1"/>
    </source>
</evidence>
<keyword evidence="7" id="KW-0812">Transmembrane</keyword>
<protein>
    <submittedName>
        <fullName evidence="8">Cytochrome c oxidase subunit 6A1, mitochondrial</fullName>
    </submittedName>
</protein>
<evidence type="ECO:0000256" key="6">
    <source>
        <dbReference type="RuleBase" id="RU004396"/>
    </source>
</evidence>
<dbReference type="Proteomes" id="UP001211065">
    <property type="component" value="Unassembled WGS sequence"/>
</dbReference>
<dbReference type="InterPro" id="IPR001349">
    <property type="entry name" value="Cyt_c_oxidase_su6a"/>
</dbReference>
<dbReference type="GO" id="GO:0006123">
    <property type="term" value="P:mitochondrial electron transport, cytochrome c to oxygen"/>
    <property type="evidence" value="ECO:0007669"/>
    <property type="project" value="TreeGrafter"/>
</dbReference>
<sequence>MQRLSLNLRKIGRRFASTEATSTSKFPPLEKMMTKEAYEARHHALGTISFWKKFNYFITLPGLILVALYALPQEFAHIKHLQEHPNELVPFNYLRKRKIPWGDGDHSLFCNPMCNPDPKPEE</sequence>
<keyword evidence="4" id="KW-0496">Mitochondrion</keyword>
<dbReference type="AlphaFoldDB" id="A0AAD5U9T7"/>
<dbReference type="Gene3D" id="4.10.95.10">
    <property type="entry name" value="Cytochrome c oxidase, subunit VIa"/>
    <property type="match status" value="1"/>
</dbReference>
<feature type="transmembrane region" description="Helical" evidence="7">
    <location>
        <begin position="54"/>
        <end position="71"/>
    </location>
</feature>
<organism evidence="8 9">
    <name type="scientific">Clydaea vesicula</name>
    <dbReference type="NCBI Taxonomy" id="447962"/>
    <lineage>
        <taxon>Eukaryota</taxon>
        <taxon>Fungi</taxon>
        <taxon>Fungi incertae sedis</taxon>
        <taxon>Chytridiomycota</taxon>
        <taxon>Chytridiomycota incertae sedis</taxon>
        <taxon>Chytridiomycetes</taxon>
        <taxon>Lobulomycetales</taxon>
        <taxon>Lobulomycetaceae</taxon>
        <taxon>Clydaea</taxon>
    </lineage>
</organism>